<sequence>MSLTLNLDQKEFLEQAWQQQPRLIRGAFPQFTDLIEPEILAGLALEQEVDSRVIIQRADGWDVHHGPFESYEEFGESGWTLLVQSVNEWLPEVQQLLAPFRFLPDWRLDDVMISFATEDGGVGPHLDQYDVFIIQGLGRRHWQVGARLPQAEEHCPHPDLKQLVEPFEAIIDAVLEPGDMLYIPAGCPHNGVALEPSLNYSVGFRAPNMAELGAAVADMLSHTESTPLPRFRDARQNDYGPAYQVSTSQLTQLRSFLLETWQAHELDHALLLVLSQSKRPLPTLLDPIHPEELQHYLEHEPELLLARVPGARILLNPAQTRLYANAEDWPLNEELLAVAQWFGEMWEPTPLHAQASLLQSNAAQQLCCDLINCGVLEVYQQHD</sequence>
<accession>A0A1G6A8D1</accession>
<dbReference type="Pfam" id="PF08007">
    <property type="entry name" value="JmjC_2"/>
    <property type="match status" value="1"/>
</dbReference>
<keyword evidence="5" id="KW-0687">Ribonucleoprotein</keyword>
<name>A0A1G6A8D1_9GAMM</name>
<dbReference type="Proteomes" id="UP000199626">
    <property type="component" value="Unassembled WGS sequence"/>
</dbReference>
<dbReference type="STRING" id="1159017.SAMN02927930_00196"/>
<reference evidence="6" key="1">
    <citation type="submission" date="2016-10" db="EMBL/GenBank/DDBJ databases">
        <authorList>
            <person name="Varghese N."/>
            <person name="Submissions S."/>
        </authorList>
    </citation>
    <scope>NUCLEOTIDE SEQUENCE [LARGE SCALE GENOMIC DNA]</scope>
    <source>
        <strain evidence="6">CGMCC 1.10824</strain>
    </source>
</reference>
<dbReference type="PROSITE" id="PS51184">
    <property type="entry name" value="JMJC"/>
    <property type="match status" value="1"/>
</dbReference>
<evidence type="ECO:0000256" key="1">
    <source>
        <dbReference type="ARBA" id="ARBA00001954"/>
    </source>
</evidence>
<keyword evidence="2" id="KW-0479">Metal-binding</keyword>
<dbReference type="SUPFAM" id="SSF51197">
    <property type="entry name" value="Clavaminate synthase-like"/>
    <property type="match status" value="1"/>
</dbReference>
<dbReference type="GO" id="GO:0046872">
    <property type="term" value="F:metal ion binding"/>
    <property type="evidence" value="ECO:0007669"/>
    <property type="project" value="UniProtKB-KW"/>
</dbReference>
<dbReference type="InterPro" id="IPR039994">
    <property type="entry name" value="NO66-like"/>
</dbReference>
<keyword evidence="5" id="KW-0689">Ribosomal protein</keyword>
<proteinExistence type="predicted"/>
<evidence type="ECO:0000259" key="4">
    <source>
        <dbReference type="PROSITE" id="PS51184"/>
    </source>
</evidence>
<comment type="cofactor">
    <cofactor evidence="1">
        <name>Fe(2+)</name>
        <dbReference type="ChEBI" id="CHEBI:29033"/>
    </cofactor>
</comment>
<dbReference type="Gene3D" id="3.40.366.30">
    <property type="entry name" value="50S ribosomal protein L16 arginine hydroxylase, Chain A, Domain 2"/>
    <property type="match status" value="1"/>
</dbReference>
<gene>
    <name evidence="5" type="ORF">SAMN02927930_00196</name>
</gene>
<dbReference type="PANTHER" id="PTHR13096">
    <property type="entry name" value="MINA53 MYC INDUCED NUCLEAR ANTIGEN"/>
    <property type="match status" value="1"/>
</dbReference>
<evidence type="ECO:0000313" key="5">
    <source>
        <dbReference type="EMBL" id="SDB04688.1"/>
    </source>
</evidence>
<evidence type="ECO:0000313" key="6">
    <source>
        <dbReference type="Proteomes" id="UP000199626"/>
    </source>
</evidence>
<evidence type="ECO:0000256" key="3">
    <source>
        <dbReference type="ARBA" id="ARBA00023004"/>
    </source>
</evidence>
<dbReference type="PANTHER" id="PTHR13096:SF8">
    <property type="entry name" value="RIBOSOMAL OXYGENASE 1"/>
    <property type="match status" value="1"/>
</dbReference>
<dbReference type="AlphaFoldDB" id="A0A1G6A8D1"/>
<evidence type="ECO:0000256" key="2">
    <source>
        <dbReference type="ARBA" id="ARBA00022723"/>
    </source>
</evidence>
<dbReference type="InterPro" id="IPR003347">
    <property type="entry name" value="JmjC_dom"/>
</dbReference>
<dbReference type="RefSeq" id="WP_092590812.1">
    <property type="nucleotide sequence ID" value="NZ_FMXN01000001.1"/>
</dbReference>
<organism evidence="5 6">
    <name type="scientific">Pseudidiomarina indica</name>
    <dbReference type="NCBI Taxonomy" id="1159017"/>
    <lineage>
        <taxon>Bacteria</taxon>
        <taxon>Pseudomonadati</taxon>
        <taxon>Pseudomonadota</taxon>
        <taxon>Gammaproteobacteria</taxon>
        <taxon>Alteromonadales</taxon>
        <taxon>Idiomarinaceae</taxon>
        <taxon>Pseudidiomarina</taxon>
    </lineage>
</organism>
<keyword evidence="6" id="KW-1185">Reference proteome</keyword>
<keyword evidence="3" id="KW-0408">Iron</keyword>
<dbReference type="OrthoDB" id="9764016at2"/>
<dbReference type="GO" id="GO:0016706">
    <property type="term" value="F:2-oxoglutarate-dependent dioxygenase activity"/>
    <property type="evidence" value="ECO:0007669"/>
    <property type="project" value="TreeGrafter"/>
</dbReference>
<dbReference type="EMBL" id="FMXN01000001">
    <property type="protein sequence ID" value="SDB04688.1"/>
    <property type="molecule type" value="Genomic_DNA"/>
</dbReference>
<dbReference type="SMART" id="SM00558">
    <property type="entry name" value="JmjC"/>
    <property type="match status" value="1"/>
</dbReference>
<dbReference type="Gene3D" id="2.60.120.650">
    <property type="entry name" value="Cupin"/>
    <property type="match status" value="1"/>
</dbReference>
<dbReference type="GO" id="GO:0005840">
    <property type="term" value="C:ribosome"/>
    <property type="evidence" value="ECO:0007669"/>
    <property type="project" value="UniProtKB-KW"/>
</dbReference>
<protein>
    <submittedName>
        <fullName evidence="5">50S ribosomal protein L16 3-hydroxylase</fullName>
    </submittedName>
</protein>
<feature type="domain" description="JmjC" evidence="4">
    <location>
        <begin position="92"/>
        <end position="221"/>
    </location>
</feature>